<sequence length="48" mass="5559">MKHQKIATTHYSFSHPVSQTIKPICLMVKHVMKMWSMVNLSVNALTLF</sequence>
<organism evidence="1">
    <name type="scientific">Rhizophora mucronata</name>
    <name type="common">Asiatic mangrove</name>
    <dbReference type="NCBI Taxonomy" id="61149"/>
    <lineage>
        <taxon>Eukaryota</taxon>
        <taxon>Viridiplantae</taxon>
        <taxon>Streptophyta</taxon>
        <taxon>Embryophyta</taxon>
        <taxon>Tracheophyta</taxon>
        <taxon>Spermatophyta</taxon>
        <taxon>Magnoliopsida</taxon>
        <taxon>eudicotyledons</taxon>
        <taxon>Gunneridae</taxon>
        <taxon>Pentapetalae</taxon>
        <taxon>rosids</taxon>
        <taxon>fabids</taxon>
        <taxon>Malpighiales</taxon>
        <taxon>Rhizophoraceae</taxon>
        <taxon>Rhizophora</taxon>
    </lineage>
</organism>
<name>A0A2P2QBD5_RHIMU</name>
<reference evidence="1" key="1">
    <citation type="submission" date="2018-02" db="EMBL/GenBank/DDBJ databases">
        <title>Rhizophora mucronata_Transcriptome.</title>
        <authorList>
            <person name="Meera S.P."/>
            <person name="Sreeshan A."/>
            <person name="Augustine A."/>
        </authorList>
    </citation>
    <scope>NUCLEOTIDE SEQUENCE</scope>
    <source>
        <tissue evidence="1">Leaf</tissue>
    </source>
</reference>
<protein>
    <submittedName>
        <fullName evidence="1">Uncharacterized protein</fullName>
    </submittedName>
</protein>
<evidence type="ECO:0000313" key="1">
    <source>
        <dbReference type="EMBL" id="MBX64318.1"/>
    </source>
</evidence>
<proteinExistence type="predicted"/>
<dbReference type="AlphaFoldDB" id="A0A2P2QBD5"/>
<dbReference type="EMBL" id="GGEC01083834">
    <property type="protein sequence ID" value="MBX64318.1"/>
    <property type="molecule type" value="Transcribed_RNA"/>
</dbReference>
<accession>A0A2P2QBD5</accession>